<accession>A0AAE0C0B5</accession>
<gene>
    <name evidence="1" type="ORF">CYMTET_44327</name>
</gene>
<organism evidence="1 2">
    <name type="scientific">Cymbomonas tetramitiformis</name>
    <dbReference type="NCBI Taxonomy" id="36881"/>
    <lineage>
        <taxon>Eukaryota</taxon>
        <taxon>Viridiplantae</taxon>
        <taxon>Chlorophyta</taxon>
        <taxon>Pyramimonadophyceae</taxon>
        <taxon>Pyramimonadales</taxon>
        <taxon>Pyramimonadaceae</taxon>
        <taxon>Cymbomonas</taxon>
    </lineage>
</organism>
<sequence length="255" mass="28974">MALVRTKSYAQLCAPKPSSDSEDWLLVQKLAERVCPCVVLVDEFPDAWKVNHNMISPIAVEVYTKEKRRAASLMDCSPIRALYRYCMQTSCEEERVEATTIAMCDAQIVCVIQAAALREDVDMRNNVVSLLDHGRKKIVHDGAHKLRHLLRALQVEESYHCRNVTDLQDFAVDANLCQPHTRSSKQGLQCILYGKHRIREADFEYHQSVSVSKIAADVRTTYRMYQEIRLVAHSPSSLLGENFGKTRDTCESAMV</sequence>
<dbReference type="EMBL" id="LGRX02030095">
    <property type="protein sequence ID" value="KAK3246106.1"/>
    <property type="molecule type" value="Genomic_DNA"/>
</dbReference>
<protein>
    <submittedName>
        <fullName evidence="1">Uncharacterized protein</fullName>
    </submittedName>
</protein>
<evidence type="ECO:0000313" key="2">
    <source>
        <dbReference type="Proteomes" id="UP001190700"/>
    </source>
</evidence>
<keyword evidence="2" id="KW-1185">Reference proteome</keyword>
<comment type="caution">
    <text evidence="1">The sequence shown here is derived from an EMBL/GenBank/DDBJ whole genome shotgun (WGS) entry which is preliminary data.</text>
</comment>
<reference evidence="1 2" key="1">
    <citation type="journal article" date="2015" name="Genome Biol. Evol.">
        <title>Comparative Genomics of a Bacterivorous Green Alga Reveals Evolutionary Causalities and Consequences of Phago-Mixotrophic Mode of Nutrition.</title>
        <authorList>
            <person name="Burns J.A."/>
            <person name="Paasch A."/>
            <person name="Narechania A."/>
            <person name="Kim E."/>
        </authorList>
    </citation>
    <scope>NUCLEOTIDE SEQUENCE [LARGE SCALE GENOMIC DNA]</scope>
    <source>
        <strain evidence="1 2">PLY_AMNH</strain>
    </source>
</reference>
<proteinExistence type="predicted"/>
<evidence type="ECO:0000313" key="1">
    <source>
        <dbReference type="EMBL" id="KAK3246106.1"/>
    </source>
</evidence>
<dbReference type="AlphaFoldDB" id="A0AAE0C0B5"/>
<name>A0AAE0C0B5_9CHLO</name>
<dbReference type="Proteomes" id="UP001190700">
    <property type="component" value="Unassembled WGS sequence"/>
</dbReference>